<organism evidence="2 3">
    <name type="scientific">Serendipita indica (strain DSM 11827)</name>
    <name type="common">Root endophyte fungus</name>
    <name type="synonym">Piriformospora indica</name>
    <dbReference type="NCBI Taxonomy" id="1109443"/>
    <lineage>
        <taxon>Eukaryota</taxon>
        <taxon>Fungi</taxon>
        <taxon>Dikarya</taxon>
        <taxon>Basidiomycota</taxon>
        <taxon>Agaricomycotina</taxon>
        <taxon>Agaricomycetes</taxon>
        <taxon>Sebacinales</taxon>
        <taxon>Serendipitaceae</taxon>
        <taxon>Serendipita</taxon>
    </lineage>
</organism>
<evidence type="ECO:0000256" key="1">
    <source>
        <dbReference type="SAM" id="MobiDB-lite"/>
    </source>
</evidence>
<reference evidence="2 3" key="1">
    <citation type="journal article" date="2011" name="PLoS Pathog.">
        <title>Endophytic Life Strategies Decoded by Genome and Transcriptome Analyses of the Mutualistic Root Symbiont Piriformospora indica.</title>
        <authorList>
            <person name="Zuccaro A."/>
            <person name="Lahrmann U."/>
            <person name="Guldener U."/>
            <person name="Langen G."/>
            <person name="Pfiffi S."/>
            <person name="Biedenkopf D."/>
            <person name="Wong P."/>
            <person name="Samans B."/>
            <person name="Grimm C."/>
            <person name="Basiewicz M."/>
            <person name="Murat C."/>
            <person name="Martin F."/>
            <person name="Kogel K.H."/>
        </authorList>
    </citation>
    <scope>NUCLEOTIDE SEQUENCE [LARGE SCALE GENOMIC DNA]</scope>
    <source>
        <strain evidence="2 3">DSM 11827</strain>
    </source>
</reference>
<feature type="region of interest" description="Disordered" evidence="1">
    <location>
        <begin position="415"/>
        <end position="440"/>
    </location>
</feature>
<accession>G4TGB3</accession>
<feature type="region of interest" description="Disordered" evidence="1">
    <location>
        <begin position="54"/>
        <end position="81"/>
    </location>
</feature>
<dbReference type="InParanoid" id="G4TGB3"/>
<keyword evidence="3" id="KW-1185">Reference proteome</keyword>
<dbReference type="OrthoDB" id="19619at2759"/>
<gene>
    <name evidence="2" type="ORF">PIIN_04299</name>
</gene>
<sequence>MFVRQVAGPSRVAGQTTLASMHPKMRIYKHTFEIHPARPQRTRIRMASSDAALLPSTPDPAKVSEMQEKQRESAAQLDRMGTRGVSRNMIDEQPLPTLNVDMVPDRPADMKELYIPYYPQDIMTWPFFFKKLWNPYNWSIRGLIRFLRPANWDLSFPNPIAYYNERKEKGPKALAHWNRRIRDYNASLDAMLQMAQHQRFEGYTWPAGKLAERDITALGSYWKDRKARKKEDTILTDLSAGENSPLRGILLQAAEVYEVMNAAVSEGKTSNLARFADKTYLTELEKRAKRISDCRKIENPVDYKWEFGHWINPPQCLSIRAIDYFGTYSKAYLTGDRLYVNMLVKFESVQTMTITESFRNGPYGELQRREPQVQTREVTEYLILDVRTWVPGRKPKFIHEVFEGQDLKFEIQTYDPSADNQKPVAEEGTSTDGAVPAPGA</sequence>
<dbReference type="HOGENOM" id="CLU_622739_0_0_1"/>
<protein>
    <recommendedName>
        <fullName evidence="4">Tim44-like domain-containing protein</fullName>
    </recommendedName>
</protein>
<dbReference type="EMBL" id="CAFZ01000080">
    <property type="protein sequence ID" value="CCA70360.1"/>
    <property type="molecule type" value="Genomic_DNA"/>
</dbReference>
<evidence type="ECO:0000313" key="3">
    <source>
        <dbReference type="Proteomes" id="UP000007148"/>
    </source>
</evidence>
<dbReference type="AlphaFoldDB" id="G4TGB3"/>
<evidence type="ECO:0008006" key="4">
    <source>
        <dbReference type="Google" id="ProtNLM"/>
    </source>
</evidence>
<comment type="caution">
    <text evidence="2">The sequence shown here is derived from an EMBL/GenBank/DDBJ whole genome shotgun (WGS) entry which is preliminary data.</text>
</comment>
<name>G4TGB3_SERID</name>
<dbReference type="Proteomes" id="UP000007148">
    <property type="component" value="Unassembled WGS sequence"/>
</dbReference>
<dbReference type="Gene3D" id="3.10.450.240">
    <property type="match status" value="1"/>
</dbReference>
<proteinExistence type="predicted"/>
<evidence type="ECO:0000313" key="2">
    <source>
        <dbReference type="EMBL" id="CCA70360.1"/>
    </source>
</evidence>